<proteinExistence type="predicted"/>
<organism evidence="2 3">
    <name type="scientific">Pleionea mediterranea</name>
    <dbReference type="NCBI Taxonomy" id="523701"/>
    <lineage>
        <taxon>Bacteria</taxon>
        <taxon>Pseudomonadati</taxon>
        <taxon>Pseudomonadota</taxon>
        <taxon>Gammaproteobacteria</taxon>
        <taxon>Oceanospirillales</taxon>
        <taxon>Pleioneaceae</taxon>
        <taxon>Pleionea</taxon>
    </lineage>
</organism>
<keyword evidence="3" id="KW-1185">Reference proteome</keyword>
<gene>
    <name evidence="2" type="ORF">C8D97_107280</name>
</gene>
<dbReference type="PANTHER" id="PTHR33747:SF1">
    <property type="entry name" value="ADENYLATE CYCLASE-ASSOCIATED CAP C-TERMINAL DOMAIN-CONTAINING PROTEIN"/>
    <property type="match status" value="1"/>
</dbReference>
<protein>
    <submittedName>
        <fullName evidence="2">SEC-C motif-containing protein</fullName>
    </submittedName>
</protein>
<evidence type="ECO:0000259" key="1">
    <source>
        <dbReference type="Pfam" id="PF17775"/>
    </source>
</evidence>
<dbReference type="Pfam" id="PF17775">
    <property type="entry name" value="YchJ_M-like"/>
    <property type="match status" value="1"/>
</dbReference>
<dbReference type="OrthoDB" id="21421at2"/>
<dbReference type="AlphaFoldDB" id="A0A316FPC8"/>
<dbReference type="PANTHER" id="PTHR33747">
    <property type="entry name" value="UPF0225 PROTEIN SCO1677"/>
    <property type="match status" value="1"/>
</dbReference>
<dbReference type="Pfam" id="PF02810">
    <property type="entry name" value="SEC-C"/>
    <property type="match status" value="1"/>
</dbReference>
<dbReference type="EMBL" id="QGGU01000007">
    <property type="protein sequence ID" value="PWK50113.1"/>
    <property type="molecule type" value="Genomic_DNA"/>
</dbReference>
<name>A0A316FPC8_9GAMM</name>
<feature type="domain" description="YchJ-like middle NTF2-like" evidence="1">
    <location>
        <begin position="30"/>
        <end position="126"/>
    </location>
</feature>
<dbReference type="InterPro" id="IPR004027">
    <property type="entry name" value="SEC_C_motif"/>
</dbReference>
<dbReference type="Proteomes" id="UP000245790">
    <property type="component" value="Unassembled WGS sequence"/>
</dbReference>
<accession>A0A316FPC8</accession>
<evidence type="ECO:0000313" key="2">
    <source>
        <dbReference type="EMBL" id="PWK50113.1"/>
    </source>
</evidence>
<sequence length="174" mass="19868">MNKLSCYCGSKIAFSVCCLPVIERTKKPENAEQLMRSRFSAFCTHNGDYLFETHHPQYRTGLTAAKLTLSAKQTQWINLDVVSHNHLGEQESSVHFKAWFIEGGILRCMEENSKFISIDGQWFYCEPIALVNNTSKPNLLQLTTSDHQLEENKKISRNAPCPCDSGQKYKRCCI</sequence>
<dbReference type="SUPFAM" id="SSF103642">
    <property type="entry name" value="Sec-C motif"/>
    <property type="match status" value="1"/>
</dbReference>
<evidence type="ECO:0000313" key="3">
    <source>
        <dbReference type="Proteomes" id="UP000245790"/>
    </source>
</evidence>
<dbReference type="SUPFAM" id="SSF54427">
    <property type="entry name" value="NTF2-like"/>
    <property type="match status" value="1"/>
</dbReference>
<dbReference type="Gene3D" id="3.10.450.50">
    <property type="match status" value="1"/>
</dbReference>
<reference evidence="2 3" key="1">
    <citation type="submission" date="2018-05" db="EMBL/GenBank/DDBJ databases">
        <title>Genomic Encyclopedia of Type Strains, Phase IV (KMG-IV): sequencing the most valuable type-strain genomes for metagenomic binning, comparative biology and taxonomic classification.</title>
        <authorList>
            <person name="Goeker M."/>
        </authorList>
    </citation>
    <scope>NUCLEOTIDE SEQUENCE [LARGE SCALE GENOMIC DNA]</scope>
    <source>
        <strain evidence="2 3">DSM 25350</strain>
    </source>
</reference>
<dbReference type="RefSeq" id="WP_109763887.1">
    <property type="nucleotide sequence ID" value="NZ_QGGU01000007.1"/>
</dbReference>
<dbReference type="InterPro" id="IPR048469">
    <property type="entry name" value="YchJ-like_M"/>
</dbReference>
<dbReference type="InterPro" id="IPR032710">
    <property type="entry name" value="NTF2-like_dom_sf"/>
</dbReference>
<comment type="caution">
    <text evidence="2">The sequence shown here is derived from an EMBL/GenBank/DDBJ whole genome shotgun (WGS) entry which is preliminary data.</text>
</comment>